<feature type="region of interest" description="Disordered" evidence="1">
    <location>
        <begin position="94"/>
        <end position="129"/>
    </location>
</feature>
<proteinExistence type="predicted"/>
<comment type="caution">
    <text evidence="2">The sequence shown here is derived from an EMBL/GenBank/DDBJ whole genome shotgun (WGS) entry which is preliminary data.</text>
</comment>
<dbReference type="AlphaFoldDB" id="A0A0F8ZUG0"/>
<protein>
    <submittedName>
        <fullName evidence="2">Uncharacterized protein</fullName>
    </submittedName>
</protein>
<organism evidence="2">
    <name type="scientific">marine sediment metagenome</name>
    <dbReference type="NCBI Taxonomy" id="412755"/>
    <lineage>
        <taxon>unclassified sequences</taxon>
        <taxon>metagenomes</taxon>
        <taxon>ecological metagenomes</taxon>
    </lineage>
</organism>
<accession>A0A0F8ZUG0</accession>
<evidence type="ECO:0000256" key="1">
    <source>
        <dbReference type="SAM" id="MobiDB-lite"/>
    </source>
</evidence>
<name>A0A0F8ZUG0_9ZZZZ</name>
<dbReference type="EMBL" id="LAZR01058364">
    <property type="protein sequence ID" value="KKK70054.1"/>
    <property type="molecule type" value="Genomic_DNA"/>
</dbReference>
<sequence length="129" mass="14382">MNEEERVTLIEQGINHPFWTDYLRPLLAEKAKNAIRALAAGKSDNDDVRRGQYQAYQDIFDTPMREVDSYKREQEVRDSDAAANIRSDLRAELGYTSPFSTPLEPGALSEAESDESGLSAATARETVNG</sequence>
<gene>
    <name evidence="2" type="ORF">LCGC14_2927830</name>
</gene>
<reference evidence="2" key="1">
    <citation type="journal article" date="2015" name="Nature">
        <title>Complex archaea that bridge the gap between prokaryotes and eukaryotes.</title>
        <authorList>
            <person name="Spang A."/>
            <person name="Saw J.H."/>
            <person name="Jorgensen S.L."/>
            <person name="Zaremba-Niedzwiedzka K."/>
            <person name="Martijn J."/>
            <person name="Lind A.E."/>
            <person name="van Eijk R."/>
            <person name="Schleper C."/>
            <person name="Guy L."/>
            <person name="Ettema T.J."/>
        </authorList>
    </citation>
    <scope>NUCLEOTIDE SEQUENCE</scope>
</reference>
<evidence type="ECO:0000313" key="2">
    <source>
        <dbReference type="EMBL" id="KKK70054.1"/>
    </source>
</evidence>